<dbReference type="EMBL" id="JABWDY010042248">
    <property type="protein sequence ID" value="KAF5176783.1"/>
    <property type="molecule type" value="Genomic_DNA"/>
</dbReference>
<dbReference type="PANTHER" id="PTHR11206">
    <property type="entry name" value="MULTIDRUG RESISTANCE PROTEIN"/>
    <property type="match status" value="1"/>
</dbReference>
<accession>A0A7J6UVZ1</accession>
<gene>
    <name evidence="1" type="ORF">FRX31_033628</name>
</gene>
<dbReference type="AlphaFoldDB" id="A0A7J6UVZ1"/>
<proteinExistence type="predicted"/>
<protein>
    <submittedName>
        <fullName evidence="1">Detoxification-like protein</fullName>
    </submittedName>
</protein>
<comment type="caution">
    <text evidence="1">The sequence shown here is derived from an EMBL/GenBank/DDBJ whole genome shotgun (WGS) entry which is preliminary data.</text>
</comment>
<keyword evidence="2" id="KW-1185">Reference proteome</keyword>
<feature type="non-terminal residue" evidence="1">
    <location>
        <position position="1"/>
    </location>
</feature>
<dbReference type="Proteomes" id="UP000554482">
    <property type="component" value="Unassembled WGS sequence"/>
</dbReference>
<name>A0A7J6UVZ1_THATH</name>
<evidence type="ECO:0000313" key="1">
    <source>
        <dbReference type="EMBL" id="KAF5176783.1"/>
    </source>
</evidence>
<evidence type="ECO:0000313" key="2">
    <source>
        <dbReference type="Proteomes" id="UP000554482"/>
    </source>
</evidence>
<dbReference type="OrthoDB" id="1688605at2759"/>
<organism evidence="1 2">
    <name type="scientific">Thalictrum thalictroides</name>
    <name type="common">Rue-anemone</name>
    <name type="synonym">Anemone thalictroides</name>
    <dbReference type="NCBI Taxonomy" id="46969"/>
    <lineage>
        <taxon>Eukaryota</taxon>
        <taxon>Viridiplantae</taxon>
        <taxon>Streptophyta</taxon>
        <taxon>Embryophyta</taxon>
        <taxon>Tracheophyta</taxon>
        <taxon>Spermatophyta</taxon>
        <taxon>Magnoliopsida</taxon>
        <taxon>Ranunculales</taxon>
        <taxon>Ranunculaceae</taxon>
        <taxon>Thalictroideae</taxon>
        <taxon>Thalictrum</taxon>
    </lineage>
</organism>
<sequence length="92" mass="10078">MVFGLFGYTVFGGCPLSWSGFSTQAFSGLWDFLKLSAASGVMLCLENWYYRILILMTGNLKNAKIAVDALSVCQSINGWEMMIPLAFFASTG</sequence>
<reference evidence="1 2" key="1">
    <citation type="submission" date="2020-06" db="EMBL/GenBank/DDBJ databases">
        <title>Transcriptomic and genomic resources for Thalictrum thalictroides and T. hernandezii: Facilitating candidate gene discovery in an emerging model plant lineage.</title>
        <authorList>
            <person name="Arias T."/>
            <person name="Riano-Pachon D.M."/>
            <person name="Di Stilio V.S."/>
        </authorList>
    </citation>
    <scope>NUCLEOTIDE SEQUENCE [LARGE SCALE GENOMIC DNA]</scope>
    <source>
        <strain evidence="2">cv. WT478/WT964</strain>
        <tissue evidence="1">Leaves</tissue>
    </source>
</reference>